<accession>A0ACB9DXF9</accession>
<evidence type="ECO:0000313" key="1">
    <source>
        <dbReference type="EMBL" id="KAI3750927.1"/>
    </source>
</evidence>
<protein>
    <submittedName>
        <fullName evidence="1">Uncharacterized protein</fullName>
    </submittedName>
</protein>
<reference evidence="2" key="1">
    <citation type="journal article" date="2022" name="Mol. Ecol. Resour.">
        <title>The genomes of chicory, endive, great burdock and yacon provide insights into Asteraceae palaeo-polyploidization history and plant inulin production.</title>
        <authorList>
            <person name="Fan W."/>
            <person name="Wang S."/>
            <person name="Wang H."/>
            <person name="Wang A."/>
            <person name="Jiang F."/>
            <person name="Liu H."/>
            <person name="Zhao H."/>
            <person name="Xu D."/>
            <person name="Zhang Y."/>
        </authorList>
    </citation>
    <scope>NUCLEOTIDE SEQUENCE [LARGE SCALE GENOMIC DNA]</scope>
    <source>
        <strain evidence="2">cv. Punajuju</strain>
    </source>
</reference>
<evidence type="ECO:0000313" key="2">
    <source>
        <dbReference type="Proteomes" id="UP001055811"/>
    </source>
</evidence>
<dbReference type="EMBL" id="CM042012">
    <property type="protein sequence ID" value="KAI3750927.1"/>
    <property type="molecule type" value="Genomic_DNA"/>
</dbReference>
<name>A0ACB9DXF9_CICIN</name>
<comment type="caution">
    <text evidence="1">The sequence shown here is derived from an EMBL/GenBank/DDBJ whole genome shotgun (WGS) entry which is preliminary data.</text>
</comment>
<keyword evidence="2" id="KW-1185">Reference proteome</keyword>
<reference evidence="1 2" key="2">
    <citation type="journal article" date="2022" name="Mol. Ecol. Resour.">
        <title>The genomes of chicory, endive, great burdock and yacon provide insights into Asteraceae paleo-polyploidization history and plant inulin production.</title>
        <authorList>
            <person name="Fan W."/>
            <person name="Wang S."/>
            <person name="Wang H."/>
            <person name="Wang A."/>
            <person name="Jiang F."/>
            <person name="Liu H."/>
            <person name="Zhao H."/>
            <person name="Xu D."/>
            <person name="Zhang Y."/>
        </authorList>
    </citation>
    <scope>NUCLEOTIDE SEQUENCE [LARGE SCALE GENOMIC DNA]</scope>
    <source>
        <strain evidence="2">cv. Punajuju</strain>
        <tissue evidence="1">Leaves</tissue>
    </source>
</reference>
<sequence>MEKCRCGSRAMKVTSWTDLNPGRQFWSCSRSGRKCGFLGWADPPMCPRAVIVIPGLLRAMNRLEAKMKGMDLHAMLATLIKKTENNMRLVKELQNTLEGDYTFRDNLSDDLETLPRYMNFVVATKTLEESQESAVKMMRVLDDLLELMKADLSNYHGKIKLIEYEFHVE</sequence>
<dbReference type="Proteomes" id="UP001055811">
    <property type="component" value="Linkage Group LG04"/>
</dbReference>
<proteinExistence type="predicted"/>
<gene>
    <name evidence="1" type="ORF">L2E82_21847</name>
</gene>
<organism evidence="1 2">
    <name type="scientific">Cichorium intybus</name>
    <name type="common">Chicory</name>
    <dbReference type="NCBI Taxonomy" id="13427"/>
    <lineage>
        <taxon>Eukaryota</taxon>
        <taxon>Viridiplantae</taxon>
        <taxon>Streptophyta</taxon>
        <taxon>Embryophyta</taxon>
        <taxon>Tracheophyta</taxon>
        <taxon>Spermatophyta</taxon>
        <taxon>Magnoliopsida</taxon>
        <taxon>eudicotyledons</taxon>
        <taxon>Gunneridae</taxon>
        <taxon>Pentapetalae</taxon>
        <taxon>asterids</taxon>
        <taxon>campanulids</taxon>
        <taxon>Asterales</taxon>
        <taxon>Asteraceae</taxon>
        <taxon>Cichorioideae</taxon>
        <taxon>Cichorieae</taxon>
        <taxon>Cichoriinae</taxon>
        <taxon>Cichorium</taxon>
    </lineage>
</organism>